<sequence>MALIILSMILLSLTSMDSMMVLIFMEYLSMCLVFTLIFSFDVMTMNISLSSFVLVFEGVLFSCLSMTSL</sequence>
<keyword evidence="1" id="KW-0472">Membrane</keyword>
<keyword evidence="1" id="KW-1133">Transmembrane helix</keyword>
<evidence type="ECO:0000256" key="1">
    <source>
        <dbReference type="SAM" id="Phobius"/>
    </source>
</evidence>
<proteinExistence type="predicted"/>
<gene>
    <name evidence="2" type="primary">nad4L</name>
</gene>
<dbReference type="AlphaFoldDB" id="A0AA86IJU4"/>
<accession>A0AA86IJU4</accession>
<organism evidence="2">
    <name type="scientific">Pegea confoederata</name>
    <dbReference type="NCBI Taxonomy" id="942563"/>
    <lineage>
        <taxon>Eukaryota</taxon>
        <taxon>Metazoa</taxon>
        <taxon>Chordata</taxon>
        <taxon>Tunicata</taxon>
        <taxon>Thaliacea</taxon>
        <taxon>Salpida</taxon>
        <taxon>Salpidae</taxon>
        <taxon>Pegea</taxon>
    </lineage>
</organism>
<name>A0AA86IJU4_9UROC</name>
<protein>
    <submittedName>
        <fullName evidence="2">NADH dehydrogenase subunit 4L</fullName>
    </submittedName>
</protein>
<keyword evidence="1" id="KW-0812">Transmembrane</keyword>
<dbReference type="EMBL" id="LC590032">
    <property type="protein sequence ID" value="BCM73303.1"/>
    <property type="molecule type" value="Genomic_DNA"/>
</dbReference>
<geneLocation type="mitochondrion" evidence="2"/>
<feature type="transmembrane region" description="Helical" evidence="1">
    <location>
        <begin position="47"/>
        <end position="67"/>
    </location>
</feature>
<keyword evidence="2" id="KW-0496">Mitochondrion</keyword>
<reference evidence="2" key="1">
    <citation type="submission" date="2020-10" db="EMBL/GenBank/DDBJ databases">
        <title>Nuclear ribosomal and mitochondrial DNA copy number and intra-individual variation in the tunicate zooplankton salps.</title>
        <authorList>
            <person name="Goodall-Copestake W.P."/>
        </authorList>
    </citation>
    <scope>NUCLEOTIDE SEQUENCE</scope>
    <source>
        <strain evidence="2">E57_Pc1</strain>
        <tissue evidence="2">Muscle</tissue>
    </source>
</reference>
<evidence type="ECO:0000313" key="2">
    <source>
        <dbReference type="EMBL" id="BCM73303.1"/>
    </source>
</evidence>